<accession>I1RST7</accession>
<dbReference type="EnsemblFungi" id="CEF85284">
    <property type="protein sequence ID" value="CEF85284"/>
    <property type="gene ID" value="FGRRES_07221"/>
</dbReference>
<keyword evidence="1" id="KW-0732">Signal</keyword>
<dbReference type="AlphaFoldDB" id="I1RST7"/>
<dbReference type="VEuPathDB" id="FungiDB:FGRAMPH1_01G24271"/>
<evidence type="ECO:0000256" key="1">
    <source>
        <dbReference type="SAM" id="SignalP"/>
    </source>
</evidence>
<evidence type="ECO:0000313" key="2">
    <source>
        <dbReference type="EMBL" id="CEF85284.1"/>
    </source>
</evidence>
<keyword evidence="4" id="KW-1185">Reference proteome</keyword>
<accession>A0A098DVB6</accession>
<gene>
    <name evidence="3" type="primary">FG07221.1</name>
    <name evidence="2" type="ORF">FGRAMPH1_01T24271</name>
</gene>
<dbReference type="OrthoDB" id="10487533at2759"/>
<sequence length="126" mass="13662">MCNNIHNETHEPELLLILILLLLLNDASVSKRCSLALRVCLGDVTAAKACDNHANAWGKGPGIEKVSYQKDLPPDTIPRNLHATNSHQSLHVPVDLPAVEQHAVGCQPSALWSLKLTLSFGSDENP</sequence>
<name>I1RST7_GIBZE</name>
<evidence type="ECO:0000313" key="4">
    <source>
        <dbReference type="Proteomes" id="UP000070720"/>
    </source>
</evidence>
<reference evidence="2 4" key="3">
    <citation type="journal article" date="2015" name="BMC Genomics">
        <title>The completed genome sequence of the pathogenic ascomycete fungus Fusarium graminearum.</title>
        <authorList>
            <person name="King R."/>
            <person name="Urban M."/>
            <person name="Hammond-Kosack M.C."/>
            <person name="Hassani-Pak K."/>
            <person name="Hammond-Kosack K.E."/>
        </authorList>
    </citation>
    <scope>NUCLEOTIDE SEQUENCE [LARGE SCALE GENOMIC DNA]</scope>
    <source>
        <strain evidence="4">ATCC MYA-4620 / CBS 123657 / FGSC 9075 / NRRL 31084 / PH-1</strain>
        <strain evidence="2">PH-1</strain>
    </source>
</reference>
<reference evidence="3 4" key="1">
    <citation type="journal article" date="2007" name="Science">
        <title>The Fusarium graminearum genome reveals a link between localized polymorphism and pathogen specialization.</title>
        <authorList>
            <person name="Cuomo C.A."/>
            <person name="Gueldener U."/>
            <person name="Xu J.-R."/>
            <person name="Trail F."/>
            <person name="Turgeon B.G."/>
            <person name="Di Pietro A."/>
            <person name="Walton J.D."/>
            <person name="Ma L.-J."/>
            <person name="Baker S.E."/>
            <person name="Rep M."/>
            <person name="Adam G."/>
            <person name="Antoniw J."/>
            <person name="Baldwin T."/>
            <person name="Calvo S.E."/>
            <person name="Chang Y.-L."/>
            <person name="DeCaprio D."/>
            <person name="Gale L.R."/>
            <person name="Gnerre S."/>
            <person name="Goswami R.S."/>
            <person name="Hammond-Kosack K."/>
            <person name="Harris L.J."/>
            <person name="Hilburn K."/>
            <person name="Kennell J.C."/>
            <person name="Kroken S."/>
            <person name="Magnuson J.K."/>
            <person name="Mannhaupt G."/>
            <person name="Mauceli E.W."/>
            <person name="Mewes H.-W."/>
            <person name="Mitterbauer R."/>
            <person name="Muehlbauer G."/>
            <person name="Muensterkoetter M."/>
            <person name="Nelson D."/>
            <person name="O'Donnell K."/>
            <person name="Ouellet T."/>
            <person name="Qi W."/>
            <person name="Quesneville H."/>
            <person name="Roncero M.I.G."/>
            <person name="Seong K.-Y."/>
            <person name="Tetko I.V."/>
            <person name="Urban M."/>
            <person name="Waalwijk C."/>
            <person name="Ward T.J."/>
            <person name="Yao J."/>
            <person name="Birren B.W."/>
            <person name="Kistler H.C."/>
        </authorList>
    </citation>
    <scope>NUCLEOTIDE SEQUENCE [LARGE SCALE GENOMIC DNA]</scope>
    <source>
        <strain evidence="4">ATCC MYA-4620 / CBS 123657 / FGSC 9075 / NRRL 31084 / PH-1</strain>
        <strain evidence="3">PH-1 / ATCC MYA-4620 / FGSC 9075 / NRRL 31084</strain>
    </source>
</reference>
<dbReference type="InParanoid" id="I1RST7"/>
<dbReference type="HOGENOM" id="CLU_1981788_0_0_1"/>
<dbReference type="EMBL" id="HG970335">
    <property type="protein sequence ID" value="CEF85284.1"/>
    <property type="molecule type" value="Genomic_DNA"/>
</dbReference>
<feature type="signal peptide" evidence="1">
    <location>
        <begin position="1"/>
        <end position="30"/>
    </location>
</feature>
<dbReference type="KEGG" id="fgr:FGSG_07221"/>
<evidence type="ECO:0000313" key="3">
    <source>
        <dbReference type="EnsemblFungi" id="CEF85284"/>
    </source>
</evidence>
<protein>
    <submittedName>
        <fullName evidence="2">Chromosome 4, complete genome</fullName>
    </submittedName>
</protein>
<reference evidence="3" key="4">
    <citation type="submission" date="2017-01" db="UniProtKB">
        <authorList>
            <consortium name="EnsemblFungi"/>
        </authorList>
    </citation>
    <scope>IDENTIFICATION</scope>
    <source>
        <strain evidence="3">PH-1 / ATCC MYA-4620 / FGSC 9075 / NRRL 31084</strain>
    </source>
</reference>
<feature type="chain" id="PRO_5010124508" evidence="1">
    <location>
        <begin position="31"/>
        <end position="126"/>
    </location>
</feature>
<organism evidence="2 4">
    <name type="scientific">Gibberella zeae (strain ATCC MYA-4620 / CBS 123657 / FGSC 9075 / NRRL 31084 / PH-1)</name>
    <name type="common">Wheat head blight fungus</name>
    <name type="synonym">Fusarium graminearum</name>
    <dbReference type="NCBI Taxonomy" id="229533"/>
    <lineage>
        <taxon>Eukaryota</taxon>
        <taxon>Fungi</taxon>
        <taxon>Dikarya</taxon>
        <taxon>Ascomycota</taxon>
        <taxon>Pezizomycotina</taxon>
        <taxon>Sordariomycetes</taxon>
        <taxon>Hypocreomycetidae</taxon>
        <taxon>Hypocreales</taxon>
        <taxon>Nectriaceae</taxon>
        <taxon>Fusarium</taxon>
    </lineage>
</organism>
<dbReference type="RefSeq" id="XP_011326952.1">
    <property type="nucleotide sequence ID" value="XM_011328650.1"/>
</dbReference>
<dbReference type="Proteomes" id="UP000070720">
    <property type="component" value="Chromosome 4"/>
</dbReference>
<proteinExistence type="predicted"/>
<reference evidence="3 4" key="2">
    <citation type="journal article" date="2010" name="Nature">
        <title>Comparative genomics reveals mobile pathogenicity chromosomes in Fusarium.</title>
        <authorList>
            <person name="Ma L.J."/>
            <person name="van der Does H.C."/>
            <person name="Borkovich K.A."/>
            <person name="Coleman J.J."/>
            <person name="Daboussi M.J."/>
            <person name="Di Pietro A."/>
            <person name="Dufresne M."/>
            <person name="Freitag M."/>
            <person name="Grabherr M."/>
            <person name="Henrissat B."/>
            <person name="Houterman P.M."/>
            <person name="Kang S."/>
            <person name="Shim W.B."/>
            <person name="Woloshuk C."/>
            <person name="Xie X."/>
            <person name="Xu J.R."/>
            <person name="Antoniw J."/>
            <person name="Baker S.E."/>
            <person name="Bluhm B.H."/>
            <person name="Breakspear A."/>
            <person name="Brown D.W."/>
            <person name="Butchko R.A."/>
            <person name="Chapman S."/>
            <person name="Coulson R."/>
            <person name="Coutinho P.M."/>
            <person name="Danchin E.G."/>
            <person name="Diener A."/>
            <person name="Gale L.R."/>
            <person name="Gardiner D.M."/>
            <person name="Goff S."/>
            <person name="Hammond-Kosack K.E."/>
            <person name="Hilburn K."/>
            <person name="Hua-Van A."/>
            <person name="Jonkers W."/>
            <person name="Kazan K."/>
            <person name="Kodira C.D."/>
            <person name="Koehrsen M."/>
            <person name="Kumar L."/>
            <person name="Lee Y.H."/>
            <person name="Li L."/>
            <person name="Manners J.M."/>
            <person name="Miranda-Saavedra D."/>
            <person name="Mukherjee M."/>
            <person name="Park G."/>
            <person name="Park J."/>
            <person name="Park S.Y."/>
            <person name="Proctor R.H."/>
            <person name="Regev A."/>
            <person name="Ruiz-Roldan M.C."/>
            <person name="Sain D."/>
            <person name="Sakthikumar S."/>
            <person name="Sykes S."/>
            <person name="Schwartz D.C."/>
            <person name="Turgeon B.G."/>
            <person name="Wapinski I."/>
            <person name="Yoder O."/>
            <person name="Young S."/>
            <person name="Zeng Q."/>
            <person name="Zhou S."/>
            <person name="Galagan J."/>
            <person name="Cuomo C.A."/>
            <person name="Kistler H.C."/>
            <person name="Rep M."/>
        </authorList>
    </citation>
    <scope>GENOME REANNOTATION</scope>
    <source>
        <strain evidence="4">ATCC MYA-4620 / CBS 123657 / FGSC 9075 / NRRL 31084 / PH-1</strain>
        <strain evidence="3">PH-1 / ATCC MYA-4620 / FGSC 9075 / NRRL 31084</strain>
    </source>
</reference>